<organism evidence="1 2">
    <name type="scientific">Kineococcus rhizosphaerae</name>
    <dbReference type="NCBI Taxonomy" id="559628"/>
    <lineage>
        <taxon>Bacteria</taxon>
        <taxon>Bacillati</taxon>
        <taxon>Actinomycetota</taxon>
        <taxon>Actinomycetes</taxon>
        <taxon>Kineosporiales</taxon>
        <taxon>Kineosporiaceae</taxon>
        <taxon>Kineococcus</taxon>
    </lineage>
</organism>
<sequence>MLSAVFRSLARVRGAKALHPHGAVLAATVVRHGLRPGTGVGWVDDPGEDRALVRFSRGAGLPAPLPDVLGLALRVESPDGDPWDLLLSTTLGRRLPFPRRDARSGLHSSIAAFAGPRGRLLVGARWVDGRFLLAVATPRGPWRPFAELHVHGRAAVDEPVTFEPVRHAVPGLAVPERWRRLREPAYAGSRRGRRRSGRSG</sequence>
<dbReference type="OrthoDB" id="3368165at2"/>
<dbReference type="RefSeq" id="WP_106214533.1">
    <property type="nucleotide sequence ID" value="NZ_PVZF01000013.1"/>
</dbReference>
<comment type="caution">
    <text evidence="1">The sequence shown here is derived from an EMBL/GenBank/DDBJ whole genome shotgun (WGS) entry which is preliminary data.</text>
</comment>
<dbReference type="AlphaFoldDB" id="A0A2T0QYT5"/>
<gene>
    <name evidence="1" type="ORF">CLV37_113159</name>
</gene>
<dbReference type="Proteomes" id="UP000238083">
    <property type="component" value="Unassembled WGS sequence"/>
</dbReference>
<dbReference type="EMBL" id="PVZF01000013">
    <property type="protein sequence ID" value="PRY11535.1"/>
    <property type="molecule type" value="Genomic_DNA"/>
</dbReference>
<protein>
    <recommendedName>
        <fullName evidence="3">Phosphodiesterase</fullName>
    </recommendedName>
</protein>
<dbReference type="SUPFAM" id="SSF56634">
    <property type="entry name" value="Heme-dependent catalase-like"/>
    <property type="match status" value="1"/>
</dbReference>
<keyword evidence="2" id="KW-1185">Reference proteome</keyword>
<accession>A0A2T0QYT5</accession>
<dbReference type="GO" id="GO:0020037">
    <property type="term" value="F:heme binding"/>
    <property type="evidence" value="ECO:0007669"/>
    <property type="project" value="InterPro"/>
</dbReference>
<evidence type="ECO:0000313" key="1">
    <source>
        <dbReference type="EMBL" id="PRY11535.1"/>
    </source>
</evidence>
<evidence type="ECO:0000313" key="2">
    <source>
        <dbReference type="Proteomes" id="UP000238083"/>
    </source>
</evidence>
<name>A0A2T0QYT5_9ACTN</name>
<evidence type="ECO:0008006" key="3">
    <source>
        <dbReference type="Google" id="ProtNLM"/>
    </source>
</evidence>
<dbReference type="InterPro" id="IPR020835">
    <property type="entry name" value="Catalase_sf"/>
</dbReference>
<reference evidence="1 2" key="1">
    <citation type="submission" date="2018-03" db="EMBL/GenBank/DDBJ databases">
        <title>Genomic Encyclopedia of Archaeal and Bacterial Type Strains, Phase II (KMG-II): from individual species to whole genera.</title>
        <authorList>
            <person name="Goeker M."/>
        </authorList>
    </citation>
    <scope>NUCLEOTIDE SEQUENCE [LARGE SCALE GENOMIC DNA]</scope>
    <source>
        <strain evidence="1 2">DSM 19711</strain>
    </source>
</reference>
<proteinExistence type="predicted"/>